<reference evidence="1" key="1">
    <citation type="submission" date="2020-03" db="EMBL/GenBank/DDBJ databases">
        <title>The deep terrestrial virosphere.</title>
        <authorList>
            <person name="Holmfeldt K."/>
            <person name="Nilsson E."/>
            <person name="Simone D."/>
            <person name="Lopez-Fernandez M."/>
            <person name="Wu X."/>
            <person name="de Brujin I."/>
            <person name="Lundin D."/>
            <person name="Andersson A."/>
            <person name="Bertilsson S."/>
            <person name="Dopson M."/>
        </authorList>
    </citation>
    <scope>NUCLEOTIDE SEQUENCE</scope>
    <source>
        <strain evidence="1">MM415A00570</strain>
    </source>
</reference>
<proteinExistence type="predicted"/>
<gene>
    <name evidence="1" type="ORF">MM415A00570_0034</name>
</gene>
<dbReference type="AlphaFoldDB" id="A0A6M3KGZ0"/>
<protein>
    <submittedName>
        <fullName evidence="1">Uncharacterized protein</fullName>
    </submittedName>
</protein>
<organism evidence="1">
    <name type="scientific">viral metagenome</name>
    <dbReference type="NCBI Taxonomy" id="1070528"/>
    <lineage>
        <taxon>unclassified sequences</taxon>
        <taxon>metagenomes</taxon>
        <taxon>organismal metagenomes</taxon>
    </lineage>
</organism>
<name>A0A6M3KGZ0_9ZZZZ</name>
<dbReference type="EMBL" id="MT142451">
    <property type="protein sequence ID" value="QJA81223.1"/>
    <property type="molecule type" value="Genomic_DNA"/>
</dbReference>
<sequence length="90" mass="10154">MMKHTKGPWRYEDGTKTIRSVPGNHWIASLDSWDGAIDNEANARLIAAAPEMLEALREAKQILERAKQYFPKYVLANSIDPAITKAEGRE</sequence>
<accession>A0A6M3KGZ0</accession>
<evidence type="ECO:0000313" key="1">
    <source>
        <dbReference type="EMBL" id="QJA81223.1"/>
    </source>
</evidence>